<dbReference type="AlphaFoldDB" id="A0A6L7GJY9"/>
<evidence type="ECO:0000256" key="2">
    <source>
        <dbReference type="SAM" id="SignalP"/>
    </source>
</evidence>
<reference evidence="3 4" key="1">
    <citation type="submission" date="2019-11" db="EMBL/GenBank/DDBJ databases">
        <title>Gordonia sp. nov., a novel actinobacterium isolated from mangrove soil in Hainan.</title>
        <authorList>
            <person name="Huang X."/>
            <person name="Xie Y."/>
            <person name="Chu X."/>
            <person name="Xiao K."/>
        </authorList>
    </citation>
    <scope>NUCLEOTIDE SEQUENCE [LARGE SCALE GENOMIC DNA]</scope>
    <source>
        <strain evidence="3 4">HNM0687</strain>
    </source>
</reference>
<accession>A0A6L7GJY9</accession>
<comment type="caution">
    <text evidence="3">The sequence shown here is derived from an EMBL/GenBank/DDBJ whole genome shotgun (WGS) entry which is preliminary data.</text>
</comment>
<keyword evidence="2" id="KW-0732">Signal</keyword>
<dbReference type="RefSeq" id="WP_160900406.1">
    <property type="nucleotide sequence ID" value="NZ_CP102850.1"/>
</dbReference>
<feature type="chain" id="PRO_5038643646" evidence="2">
    <location>
        <begin position="23"/>
        <end position="130"/>
    </location>
</feature>
<evidence type="ECO:0000256" key="1">
    <source>
        <dbReference type="SAM" id="MobiDB-lite"/>
    </source>
</evidence>
<evidence type="ECO:0000313" key="3">
    <source>
        <dbReference type="EMBL" id="MXP20239.1"/>
    </source>
</evidence>
<feature type="region of interest" description="Disordered" evidence="1">
    <location>
        <begin position="49"/>
        <end position="76"/>
    </location>
</feature>
<feature type="signal peptide" evidence="2">
    <location>
        <begin position="1"/>
        <end position="22"/>
    </location>
</feature>
<gene>
    <name evidence="3" type="ORF">GIY30_02510</name>
</gene>
<dbReference type="EMBL" id="WMBR01000001">
    <property type="protein sequence ID" value="MXP20239.1"/>
    <property type="molecule type" value="Genomic_DNA"/>
</dbReference>
<sequence length="130" mass="12447">MLKRLFVVAVAAAAVSVPFAGAAAADTGNGLGAGGIPGHTGEVIGAVNPDYNPDGGPLPPGEVTSGVAQQDGNTPGAFGESLDGFFGGAGIPTDYGPTPPGLGLKVFTPGCGHGAHATDTAGTIPDDACY</sequence>
<evidence type="ECO:0000313" key="4">
    <source>
        <dbReference type="Proteomes" id="UP000475545"/>
    </source>
</evidence>
<organism evidence="3 4">
    <name type="scientific">Gordonia mangrovi</name>
    <dbReference type="NCBI Taxonomy" id="2665643"/>
    <lineage>
        <taxon>Bacteria</taxon>
        <taxon>Bacillati</taxon>
        <taxon>Actinomycetota</taxon>
        <taxon>Actinomycetes</taxon>
        <taxon>Mycobacteriales</taxon>
        <taxon>Gordoniaceae</taxon>
        <taxon>Gordonia</taxon>
    </lineage>
</organism>
<protein>
    <submittedName>
        <fullName evidence="3">Uncharacterized protein</fullName>
    </submittedName>
</protein>
<keyword evidence="4" id="KW-1185">Reference proteome</keyword>
<name>A0A6L7GJY9_9ACTN</name>
<proteinExistence type="predicted"/>
<dbReference type="Proteomes" id="UP000475545">
    <property type="component" value="Unassembled WGS sequence"/>
</dbReference>